<evidence type="ECO:0008006" key="4">
    <source>
        <dbReference type="Google" id="ProtNLM"/>
    </source>
</evidence>
<evidence type="ECO:0000313" key="2">
    <source>
        <dbReference type="EMBL" id="KAG2211924.1"/>
    </source>
</evidence>
<organism evidence="2 3">
    <name type="scientific">Mucor saturninus</name>
    <dbReference type="NCBI Taxonomy" id="64648"/>
    <lineage>
        <taxon>Eukaryota</taxon>
        <taxon>Fungi</taxon>
        <taxon>Fungi incertae sedis</taxon>
        <taxon>Mucoromycota</taxon>
        <taxon>Mucoromycotina</taxon>
        <taxon>Mucoromycetes</taxon>
        <taxon>Mucorales</taxon>
        <taxon>Mucorineae</taxon>
        <taxon>Mucoraceae</taxon>
        <taxon>Mucor</taxon>
    </lineage>
</organism>
<feature type="region of interest" description="Disordered" evidence="1">
    <location>
        <begin position="78"/>
        <end position="118"/>
    </location>
</feature>
<name>A0A8H7RJ43_9FUNG</name>
<accession>A0A8H7RJ43</accession>
<dbReference type="AlphaFoldDB" id="A0A8H7RJ43"/>
<reference evidence="2" key="1">
    <citation type="submission" date="2020-12" db="EMBL/GenBank/DDBJ databases">
        <title>Metabolic potential, ecology and presence of endohyphal bacteria is reflected in genomic diversity of Mucoromycotina.</title>
        <authorList>
            <person name="Muszewska A."/>
            <person name="Okrasinska A."/>
            <person name="Steczkiewicz K."/>
            <person name="Drgas O."/>
            <person name="Orlowska M."/>
            <person name="Perlinska-Lenart U."/>
            <person name="Aleksandrzak-Piekarczyk T."/>
            <person name="Szatraj K."/>
            <person name="Zielenkiewicz U."/>
            <person name="Pilsyk S."/>
            <person name="Malc E."/>
            <person name="Mieczkowski P."/>
            <person name="Kruszewska J.S."/>
            <person name="Biernat P."/>
            <person name="Pawlowska J."/>
        </authorList>
    </citation>
    <scope>NUCLEOTIDE SEQUENCE</scope>
    <source>
        <strain evidence="2">WA0000017839</strain>
    </source>
</reference>
<comment type="caution">
    <text evidence="2">The sequence shown here is derived from an EMBL/GenBank/DDBJ whole genome shotgun (WGS) entry which is preliminary data.</text>
</comment>
<sequence length="289" mass="34056">MEKRELPTRHNFLTEAVKNLLEPKVTSQEPLIDSNSIIKVTSNLDILKEYEHYPAPVAQTPLLIDHFPQVQRITPIAKKAKRRSSDTSDTLLSDDYYLKRHRRHEKEEKTQKNREKERLKHGYYQQKQLVERIKTMDKSLLQSIVSSIRHRTLHQQEGEEDEEEEYLDDLHCRLLNDALDHLRRYELLGLNNNKQEVDDHEWLDPSPVPTPTTSSTNTKFQQALQSEAVKQRSRQLKSFSNQPIFAGDSINRGARRSTRHVFAFGQKLPEFDVEEFSLPYYILNWKNNI</sequence>
<evidence type="ECO:0000313" key="3">
    <source>
        <dbReference type="Proteomes" id="UP000603453"/>
    </source>
</evidence>
<feature type="region of interest" description="Disordered" evidence="1">
    <location>
        <begin position="198"/>
        <end position="235"/>
    </location>
</feature>
<gene>
    <name evidence="2" type="ORF">INT47_004611</name>
</gene>
<feature type="compositionally biased region" description="Basic and acidic residues" evidence="1">
    <location>
        <begin position="105"/>
        <end position="118"/>
    </location>
</feature>
<evidence type="ECO:0000256" key="1">
    <source>
        <dbReference type="SAM" id="MobiDB-lite"/>
    </source>
</evidence>
<protein>
    <recommendedName>
        <fullName evidence="4">Something about silencing protein 4 domain-containing protein</fullName>
    </recommendedName>
</protein>
<dbReference type="OrthoDB" id="2555515at2759"/>
<proteinExistence type="predicted"/>
<dbReference type="EMBL" id="JAEPRD010000007">
    <property type="protein sequence ID" value="KAG2211924.1"/>
    <property type="molecule type" value="Genomic_DNA"/>
</dbReference>
<dbReference type="Proteomes" id="UP000603453">
    <property type="component" value="Unassembled WGS sequence"/>
</dbReference>
<keyword evidence="3" id="KW-1185">Reference proteome</keyword>